<feature type="transmembrane region" description="Helical" evidence="5">
    <location>
        <begin position="6"/>
        <end position="27"/>
    </location>
</feature>
<accession>A0AAD3E2R9</accession>
<comment type="subcellular location">
    <subcellularLocation>
        <location evidence="1">Membrane</location>
        <topology evidence="1">Multi-pass membrane protein</topology>
    </subcellularLocation>
</comment>
<evidence type="ECO:0000313" key="6">
    <source>
        <dbReference type="EMBL" id="GFR52559.1"/>
    </source>
</evidence>
<keyword evidence="2 5" id="KW-0812">Transmembrane</keyword>
<evidence type="ECO:0000256" key="5">
    <source>
        <dbReference type="SAM" id="Phobius"/>
    </source>
</evidence>
<keyword evidence="7" id="KW-1185">Reference proteome</keyword>
<evidence type="ECO:0000256" key="1">
    <source>
        <dbReference type="ARBA" id="ARBA00004141"/>
    </source>
</evidence>
<evidence type="ECO:0000256" key="2">
    <source>
        <dbReference type="ARBA" id="ARBA00022692"/>
    </source>
</evidence>
<protein>
    <recommendedName>
        <fullName evidence="8">Protein-S-isoprenylcysteine O-methyltransferase</fullName>
    </recommendedName>
</protein>
<organism evidence="6 7">
    <name type="scientific">Astrephomene gubernaculifera</name>
    <dbReference type="NCBI Taxonomy" id="47775"/>
    <lineage>
        <taxon>Eukaryota</taxon>
        <taxon>Viridiplantae</taxon>
        <taxon>Chlorophyta</taxon>
        <taxon>core chlorophytes</taxon>
        <taxon>Chlorophyceae</taxon>
        <taxon>CS clade</taxon>
        <taxon>Chlamydomonadales</taxon>
        <taxon>Astrephomenaceae</taxon>
        <taxon>Astrephomene</taxon>
    </lineage>
</organism>
<dbReference type="AlphaFoldDB" id="A0AAD3E2R9"/>
<name>A0AAD3E2R9_9CHLO</name>
<sequence>MLTTPFITFLASLAFFHCSEFLLAYAFMRHELSLSSWLVSKPYAVAMAFALFEYWLESWLLPGWKIGSGGMGYLAWSGLALVLLGEGIRKLGMFTAGGNFTHNIRTERHPAHSL</sequence>
<dbReference type="Proteomes" id="UP001054857">
    <property type="component" value="Unassembled WGS sequence"/>
</dbReference>
<feature type="non-terminal residue" evidence="6">
    <location>
        <position position="114"/>
    </location>
</feature>
<dbReference type="GO" id="GO:0005783">
    <property type="term" value="C:endoplasmic reticulum"/>
    <property type="evidence" value="ECO:0007669"/>
    <property type="project" value="TreeGrafter"/>
</dbReference>
<evidence type="ECO:0008006" key="8">
    <source>
        <dbReference type="Google" id="ProtNLM"/>
    </source>
</evidence>
<reference evidence="6 7" key="1">
    <citation type="journal article" date="2021" name="Sci. Rep.">
        <title>Genome sequencing of the multicellular alga Astrephomene provides insights into convergent evolution of germ-soma differentiation.</title>
        <authorList>
            <person name="Yamashita S."/>
            <person name="Yamamoto K."/>
            <person name="Matsuzaki R."/>
            <person name="Suzuki S."/>
            <person name="Yamaguchi H."/>
            <person name="Hirooka S."/>
            <person name="Minakuchi Y."/>
            <person name="Miyagishima S."/>
            <person name="Kawachi M."/>
            <person name="Toyoda A."/>
            <person name="Nozaki H."/>
        </authorList>
    </citation>
    <scope>NUCLEOTIDE SEQUENCE [LARGE SCALE GENOMIC DNA]</scope>
    <source>
        <strain evidence="6 7">NIES-4017</strain>
    </source>
</reference>
<dbReference type="GO" id="GO:0004671">
    <property type="term" value="F:protein C-terminal S-isoprenylcysteine carboxyl O-methyltransferase activity"/>
    <property type="evidence" value="ECO:0007669"/>
    <property type="project" value="TreeGrafter"/>
</dbReference>
<dbReference type="PANTHER" id="PTHR12714:SF9">
    <property type="entry name" value="PROTEIN-S-ISOPRENYLCYSTEINE O-METHYLTRANSFERASE"/>
    <property type="match status" value="1"/>
</dbReference>
<feature type="transmembrane region" description="Helical" evidence="5">
    <location>
        <begin position="64"/>
        <end position="84"/>
    </location>
</feature>
<evidence type="ECO:0000313" key="7">
    <source>
        <dbReference type="Proteomes" id="UP001054857"/>
    </source>
</evidence>
<dbReference type="PANTHER" id="PTHR12714">
    <property type="entry name" value="PROTEIN-S ISOPRENYLCYSTEINE O-METHYLTRANSFERASE"/>
    <property type="match status" value="1"/>
</dbReference>
<feature type="transmembrane region" description="Helical" evidence="5">
    <location>
        <begin position="34"/>
        <end position="52"/>
    </location>
</feature>
<dbReference type="EMBL" id="BMAR01000067">
    <property type="protein sequence ID" value="GFR52559.1"/>
    <property type="molecule type" value="Genomic_DNA"/>
</dbReference>
<comment type="caution">
    <text evidence="6">The sequence shown here is derived from an EMBL/GenBank/DDBJ whole genome shotgun (WGS) entry which is preliminary data.</text>
</comment>
<gene>
    <name evidence="6" type="ORF">Agub_g15148</name>
</gene>
<dbReference type="Gene3D" id="1.20.120.1630">
    <property type="match status" value="1"/>
</dbReference>
<keyword evidence="3 5" id="KW-1133">Transmembrane helix</keyword>
<evidence type="ECO:0000256" key="4">
    <source>
        <dbReference type="ARBA" id="ARBA00023136"/>
    </source>
</evidence>
<evidence type="ECO:0000256" key="3">
    <source>
        <dbReference type="ARBA" id="ARBA00022989"/>
    </source>
</evidence>
<keyword evidence="4 5" id="KW-0472">Membrane</keyword>
<dbReference type="GO" id="GO:0016020">
    <property type="term" value="C:membrane"/>
    <property type="evidence" value="ECO:0007669"/>
    <property type="project" value="UniProtKB-SubCell"/>
</dbReference>
<proteinExistence type="predicted"/>